<dbReference type="Gene3D" id="2.60.40.1710">
    <property type="entry name" value="Subtilisin-like superfamily"/>
    <property type="match status" value="1"/>
</dbReference>
<feature type="non-terminal residue" evidence="10">
    <location>
        <position position="1"/>
    </location>
</feature>
<accession>A0A9N9HP23</accession>
<evidence type="ECO:0000259" key="8">
    <source>
        <dbReference type="Pfam" id="PF02225"/>
    </source>
</evidence>
<comment type="caution">
    <text evidence="6">Lacks conserved residue(s) required for the propagation of feature annotation.</text>
</comment>
<feature type="domain" description="C5a peptidase/Subtilisin-like protease SBT2-like Fn3-like" evidence="9">
    <location>
        <begin position="266"/>
        <end position="379"/>
    </location>
</feature>
<dbReference type="Pfam" id="PF06280">
    <property type="entry name" value="fn3_5"/>
    <property type="match status" value="1"/>
</dbReference>
<evidence type="ECO:0000256" key="5">
    <source>
        <dbReference type="ARBA" id="ARBA00022825"/>
    </source>
</evidence>
<evidence type="ECO:0000256" key="1">
    <source>
        <dbReference type="ARBA" id="ARBA00011073"/>
    </source>
</evidence>
<dbReference type="SUPFAM" id="SSF52025">
    <property type="entry name" value="PA domain"/>
    <property type="match status" value="1"/>
</dbReference>
<keyword evidence="3" id="KW-0732">Signal</keyword>
<keyword evidence="4" id="KW-0378">Hydrolase</keyword>
<dbReference type="Gene3D" id="3.50.30.30">
    <property type="match status" value="1"/>
</dbReference>
<keyword evidence="11" id="KW-1185">Reference proteome</keyword>
<evidence type="ECO:0000256" key="6">
    <source>
        <dbReference type="PROSITE-ProRule" id="PRU01240"/>
    </source>
</evidence>
<comment type="similarity">
    <text evidence="1 6">Belongs to the peptidase S8 family.</text>
</comment>
<dbReference type="InterPro" id="IPR046450">
    <property type="entry name" value="PA_dom_sf"/>
</dbReference>
<dbReference type="InterPro" id="IPR010435">
    <property type="entry name" value="C5a/SBT2-like_Fn3"/>
</dbReference>
<dbReference type="PROSITE" id="PS51892">
    <property type="entry name" value="SUBTILASE"/>
    <property type="match status" value="1"/>
</dbReference>
<dbReference type="GO" id="GO:0004252">
    <property type="term" value="F:serine-type endopeptidase activity"/>
    <property type="evidence" value="ECO:0007669"/>
    <property type="project" value="InterPro"/>
</dbReference>
<name>A0A9N9HP23_9GLOM</name>
<keyword evidence="5" id="KW-0720">Serine protease</keyword>
<dbReference type="AlphaFoldDB" id="A0A9N9HP23"/>
<evidence type="ECO:0000313" key="10">
    <source>
        <dbReference type="EMBL" id="CAG8698956.1"/>
    </source>
</evidence>
<feature type="domain" description="Peptidase S8/S53" evidence="7">
    <location>
        <begin position="133"/>
        <end position="243"/>
    </location>
</feature>
<dbReference type="PROSITE" id="PS00138">
    <property type="entry name" value="SUBTILASE_SER"/>
    <property type="match status" value="1"/>
</dbReference>
<dbReference type="GO" id="GO:0006508">
    <property type="term" value="P:proteolysis"/>
    <property type="evidence" value="ECO:0007669"/>
    <property type="project" value="UniProtKB-KW"/>
</dbReference>
<dbReference type="OrthoDB" id="206201at2759"/>
<reference evidence="10" key="1">
    <citation type="submission" date="2021-06" db="EMBL/GenBank/DDBJ databases">
        <authorList>
            <person name="Kallberg Y."/>
            <person name="Tangrot J."/>
            <person name="Rosling A."/>
        </authorList>
    </citation>
    <scope>NUCLEOTIDE SEQUENCE</scope>
    <source>
        <strain evidence="10">FL130A</strain>
    </source>
</reference>
<dbReference type="PANTHER" id="PTHR10795">
    <property type="entry name" value="PROPROTEIN CONVERTASE SUBTILISIN/KEXIN"/>
    <property type="match status" value="1"/>
</dbReference>
<evidence type="ECO:0000256" key="2">
    <source>
        <dbReference type="ARBA" id="ARBA00022670"/>
    </source>
</evidence>
<organism evidence="10 11">
    <name type="scientific">Ambispora leptoticha</name>
    <dbReference type="NCBI Taxonomy" id="144679"/>
    <lineage>
        <taxon>Eukaryota</taxon>
        <taxon>Fungi</taxon>
        <taxon>Fungi incertae sedis</taxon>
        <taxon>Mucoromycota</taxon>
        <taxon>Glomeromycotina</taxon>
        <taxon>Glomeromycetes</taxon>
        <taxon>Archaeosporales</taxon>
        <taxon>Ambisporaceae</taxon>
        <taxon>Ambispora</taxon>
    </lineage>
</organism>
<dbReference type="EMBL" id="CAJVPS010018884">
    <property type="protein sequence ID" value="CAG8698956.1"/>
    <property type="molecule type" value="Genomic_DNA"/>
</dbReference>
<dbReference type="InterPro" id="IPR036852">
    <property type="entry name" value="Peptidase_S8/S53_dom_sf"/>
</dbReference>
<gene>
    <name evidence="10" type="ORF">ALEPTO_LOCUS11493</name>
</gene>
<sequence length="581" mass="63524">TYYLTISSSPEKKIAYATQNSTQFNISGNPEIVTTSDNTKVTDDACEVLPAKSLIGKIALIRRGACTFAQKVANAQAADAIGVIIYDYKLLTPFINSTAIKIPFALIKAEDGEFIFDQMHKNKKNIKITFYNETLPFTNPTSGKISSFSSLGPSYELDIKPEIAAPGGSIFSTYPIKLGSYETLDGTSFATPYITGCVAILFEAKGKLSADETKKLLMNTAHPIEVLATSNQTATQTSIAGQGAGLVNLLDALSSTISISPPKLPLNDTANYKALNTLNVKNSGKDIVKLTVTHVGAQAVSGYNFTESFVPRGIPVYQDSFAEVNISESSIVLGPGQSKNIKIVIKPPADLDNDSYFIFSGFILFSDKAGNKSYSVPYMGMKGNYKTLPILDTAVGTPFIQTENHEIYRNHSQNVTFTLQGDDCPILAVRLGQGTRILAIDIVPADSKVQSNVGELNNRISSPLMAEKFPQDDQVPNGQTNLTQSDTQINRNFPDSLGKIAKEGVFYYAQRNQDTGSNNGYLFIWKGKVDTYDGKRDIDVPNGSYRLVVSALKLYGDEKNKKDWEIWVSPRLDIQRPYFKL</sequence>
<protein>
    <submittedName>
        <fullName evidence="10">3626_t:CDS:1</fullName>
    </submittedName>
</protein>
<proteinExistence type="inferred from homology"/>
<comment type="caution">
    <text evidence="10">The sequence shown here is derived from an EMBL/GenBank/DDBJ whole genome shotgun (WGS) entry which is preliminary data.</text>
</comment>
<dbReference type="Proteomes" id="UP000789508">
    <property type="component" value="Unassembled WGS sequence"/>
</dbReference>
<evidence type="ECO:0000259" key="7">
    <source>
        <dbReference type="Pfam" id="PF00082"/>
    </source>
</evidence>
<dbReference type="Pfam" id="PF00082">
    <property type="entry name" value="Peptidase_S8"/>
    <property type="match status" value="1"/>
</dbReference>
<evidence type="ECO:0000256" key="4">
    <source>
        <dbReference type="ARBA" id="ARBA00022801"/>
    </source>
</evidence>
<dbReference type="SUPFAM" id="SSF52743">
    <property type="entry name" value="Subtilisin-like"/>
    <property type="match status" value="1"/>
</dbReference>
<dbReference type="Gene3D" id="3.40.50.200">
    <property type="entry name" value="Peptidase S8/S53 domain"/>
    <property type="match status" value="1"/>
</dbReference>
<dbReference type="InterPro" id="IPR045051">
    <property type="entry name" value="SBT"/>
</dbReference>
<dbReference type="InterPro" id="IPR003137">
    <property type="entry name" value="PA_domain"/>
</dbReference>
<evidence type="ECO:0000313" key="11">
    <source>
        <dbReference type="Proteomes" id="UP000789508"/>
    </source>
</evidence>
<dbReference type="Pfam" id="PF02225">
    <property type="entry name" value="PA"/>
    <property type="match status" value="1"/>
</dbReference>
<dbReference type="InterPro" id="IPR000209">
    <property type="entry name" value="Peptidase_S8/S53_dom"/>
</dbReference>
<evidence type="ECO:0000256" key="3">
    <source>
        <dbReference type="ARBA" id="ARBA00022729"/>
    </source>
</evidence>
<evidence type="ECO:0000259" key="9">
    <source>
        <dbReference type="Pfam" id="PF06280"/>
    </source>
</evidence>
<keyword evidence="2" id="KW-0645">Protease</keyword>
<dbReference type="InterPro" id="IPR023828">
    <property type="entry name" value="Peptidase_S8_Ser-AS"/>
</dbReference>
<dbReference type="GO" id="GO:0016020">
    <property type="term" value="C:membrane"/>
    <property type="evidence" value="ECO:0007669"/>
    <property type="project" value="InterPro"/>
</dbReference>
<feature type="domain" description="PA" evidence="8">
    <location>
        <begin position="43"/>
        <end position="113"/>
    </location>
</feature>